<evidence type="ECO:0000256" key="1">
    <source>
        <dbReference type="SAM" id="MobiDB-lite"/>
    </source>
</evidence>
<protein>
    <submittedName>
        <fullName evidence="2">Uncharacterized protein</fullName>
    </submittedName>
</protein>
<feature type="region of interest" description="Disordered" evidence="1">
    <location>
        <begin position="13"/>
        <end position="45"/>
    </location>
</feature>
<keyword evidence="3" id="KW-1185">Reference proteome</keyword>
<organism evidence="2 3">
    <name type="scientific">Stylosanthes scabra</name>
    <dbReference type="NCBI Taxonomy" id="79078"/>
    <lineage>
        <taxon>Eukaryota</taxon>
        <taxon>Viridiplantae</taxon>
        <taxon>Streptophyta</taxon>
        <taxon>Embryophyta</taxon>
        <taxon>Tracheophyta</taxon>
        <taxon>Spermatophyta</taxon>
        <taxon>Magnoliopsida</taxon>
        <taxon>eudicotyledons</taxon>
        <taxon>Gunneridae</taxon>
        <taxon>Pentapetalae</taxon>
        <taxon>rosids</taxon>
        <taxon>fabids</taxon>
        <taxon>Fabales</taxon>
        <taxon>Fabaceae</taxon>
        <taxon>Papilionoideae</taxon>
        <taxon>50 kb inversion clade</taxon>
        <taxon>dalbergioids sensu lato</taxon>
        <taxon>Dalbergieae</taxon>
        <taxon>Pterocarpus clade</taxon>
        <taxon>Stylosanthes</taxon>
    </lineage>
</organism>
<accession>A0ABU6VND1</accession>
<dbReference type="Proteomes" id="UP001341840">
    <property type="component" value="Unassembled WGS sequence"/>
</dbReference>
<evidence type="ECO:0000313" key="3">
    <source>
        <dbReference type="Proteomes" id="UP001341840"/>
    </source>
</evidence>
<feature type="region of interest" description="Disordered" evidence="1">
    <location>
        <begin position="224"/>
        <end position="245"/>
    </location>
</feature>
<comment type="caution">
    <text evidence="2">The sequence shown here is derived from an EMBL/GenBank/DDBJ whole genome shotgun (WGS) entry which is preliminary data.</text>
</comment>
<evidence type="ECO:0000313" key="2">
    <source>
        <dbReference type="EMBL" id="MED6173693.1"/>
    </source>
</evidence>
<feature type="compositionally biased region" description="Basic and acidic residues" evidence="1">
    <location>
        <begin position="26"/>
        <end position="45"/>
    </location>
</feature>
<sequence>MLVLECVEERLESVDPRGASSPGNLSREEIQKRVKKGSKDLQRKKQRKIEHTLESIAWPSQVLNVTHTNQEASSSTRWQVTFGTPKAKRDLPSMSRLASKRFRSIKFLAPLPGINQINRMELGNSCHVWQVISSKREPSYVTFGFPFYLTKREQHINSPNASTYFPKREPHVCRLPSTIRELTNGNKDKQTSSFDPKIKKTLHKLRKQAKLQEHSHEIPFEEALEEEEFEDRTSDNMAGNEDNNRGRMKTRINLLILEEFEYKTGDNMAGNEDKAESAVKLLPRMMAS</sequence>
<dbReference type="EMBL" id="JASCZI010151604">
    <property type="protein sequence ID" value="MED6173693.1"/>
    <property type="molecule type" value="Genomic_DNA"/>
</dbReference>
<name>A0ABU6VND1_9FABA</name>
<gene>
    <name evidence="2" type="ORF">PIB30_061991</name>
</gene>
<reference evidence="2 3" key="1">
    <citation type="journal article" date="2023" name="Plants (Basel)">
        <title>Bridging the Gap: Combining Genomics and Transcriptomics Approaches to Understand Stylosanthes scabra, an Orphan Legume from the Brazilian Caatinga.</title>
        <authorList>
            <person name="Ferreira-Neto J.R.C."/>
            <person name="da Silva M.D."/>
            <person name="Binneck E."/>
            <person name="de Melo N.F."/>
            <person name="da Silva R.H."/>
            <person name="de Melo A.L.T.M."/>
            <person name="Pandolfi V."/>
            <person name="Bustamante F.O."/>
            <person name="Brasileiro-Vidal A.C."/>
            <person name="Benko-Iseppon A.M."/>
        </authorList>
    </citation>
    <scope>NUCLEOTIDE SEQUENCE [LARGE SCALE GENOMIC DNA]</scope>
    <source>
        <tissue evidence="2">Leaves</tissue>
    </source>
</reference>
<proteinExistence type="predicted"/>